<protein>
    <submittedName>
        <fullName evidence="1">Uncharacterized protein</fullName>
    </submittedName>
</protein>
<dbReference type="EMBL" id="JAHKNI010000006">
    <property type="protein sequence ID" value="MBU3063856.1"/>
    <property type="molecule type" value="Genomic_DNA"/>
</dbReference>
<keyword evidence="2" id="KW-1185">Reference proteome</keyword>
<name>A0ABS6B284_9NOCA</name>
<evidence type="ECO:0000313" key="2">
    <source>
        <dbReference type="Proteomes" id="UP000733379"/>
    </source>
</evidence>
<evidence type="ECO:0000313" key="1">
    <source>
        <dbReference type="EMBL" id="MBU3063856.1"/>
    </source>
</evidence>
<dbReference type="Proteomes" id="UP000733379">
    <property type="component" value="Unassembled WGS sequence"/>
</dbReference>
<proteinExistence type="predicted"/>
<reference evidence="1 2" key="1">
    <citation type="submission" date="2021-06" db="EMBL/GenBank/DDBJ databases">
        <title>Actinomycetes sequencing.</title>
        <authorList>
            <person name="Shan Q."/>
        </authorList>
    </citation>
    <scope>NUCLEOTIDE SEQUENCE [LARGE SCALE GENOMIC DNA]</scope>
    <source>
        <strain evidence="1 2">NEAU-G5</strain>
    </source>
</reference>
<accession>A0ABS6B284</accession>
<sequence length="50" mass="5561">MSLVDEASNYWKFQKPAGLPRRADADFLAATCCDVVGQLLCEQVLLYLPT</sequence>
<comment type="caution">
    <text evidence="1">The sequence shown here is derived from an EMBL/GenBank/DDBJ whole genome shotgun (WGS) entry which is preliminary data.</text>
</comment>
<dbReference type="RefSeq" id="WP_215918739.1">
    <property type="nucleotide sequence ID" value="NZ_JAHKNI010000006.1"/>
</dbReference>
<gene>
    <name evidence="1" type="ORF">KO481_20265</name>
</gene>
<organism evidence="1 2">
    <name type="scientific">Nocardia albiluteola</name>
    <dbReference type="NCBI Taxonomy" id="2842303"/>
    <lineage>
        <taxon>Bacteria</taxon>
        <taxon>Bacillati</taxon>
        <taxon>Actinomycetota</taxon>
        <taxon>Actinomycetes</taxon>
        <taxon>Mycobacteriales</taxon>
        <taxon>Nocardiaceae</taxon>
        <taxon>Nocardia</taxon>
    </lineage>
</organism>